<organism evidence="1 2">
    <name type="scientific">Paenibacillus solanacearum</name>
    <dbReference type="NCBI Taxonomy" id="2048548"/>
    <lineage>
        <taxon>Bacteria</taxon>
        <taxon>Bacillati</taxon>
        <taxon>Bacillota</taxon>
        <taxon>Bacilli</taxon>
        <taxon>Bacillales</taxon>
        <taxon>Paenibacillaceae</taxon>
        <taxon>Paenibacillus</taxon>
    </lineage>
</organism>
<evidence type="ECO:0000313" key="1">
    <source>
        <dbReference type="EMBL" id="CAG7625217.1"/>
    </source>
</evidence>
<gene>
    <name evidence="1" type="ORF">PAESOLCIP111_02704</name>
</gene>
<evidence type="ECO:0000313" key="2">
    <source>
        <dbReference type="Proteomes" id="UP000693672"/>
    </source>
</evidence>
<dbReference type="Proteomes" id="UP000693672">
    <property type="component" value="Unassembled WGS sequence"/>
</dbReference>
<comment type="caution">
    <text evidence="1">The sequence shown here is derived from an EMBL/GenBank/DDBJ whole genome shotgun (WGS) entry which is preliminary data.</text>
</comment>
<dbReference type="EMBL" id="CAJVAS010000010">
    <property type="protein sequence ID" value="CAG7625217.1"/>
    <property type="molecule type" value="Genomic_DNA"/>
</dbReference>
<name>A0A916K2M4_9BACL</name>
<accession>A0A916K2M4</accession>
<dbReference type="AlphaFoldDB" id="A0A916K2M4"/>
<proteinExistence type="predicted"/>
<sequence>MTWNDSLRRLTAQLTGHKPSLYPTEELDDLMDIKIARLSTNGFEGDRLTYALALKSGLHLFNESLDPSHDLSQEIHTPTGSYWHGIMHRMEGDYGNAKYWFRLVGRHPVYEALAGEIGTLLKQTDLRQIGSAVLREPLERLKDEGAWDPYLFVDMVECQVTQARDAAGEALLMDMQHIEMLLLLEHCYAESGGEGELLEPR</sequence>
<protein>
    <submittedName>
        <fullName evidence="1">Uncharacterized protein</fullName>
    </submittedName>
</protein>
<keyword evidence="2" id="KW-1185">Reference proteome</keyword>
<dbReference type="RefSeq" id="WP_218092480.1">
    <property type="nucleotide sequence ID" value="NZ_CAJVAS010000010.1"/>
</dbReference>
<reference evidence="1" key="1">
    <citation type="submission" date="2021-06" db="EMBL/GenBank/DDBJ databases">
        <authorList>
            <person name="Criscuolo A."/>
        </authorList>
    </citation>
    <scope>NUCLEOTIDE SEQUENCE</scope>
    <source>
        <strain evidence="1">CIP111600</strain>
    </source>
</reference>